<dbReference type="InterPro" id="IPR011053">
    <property type="entry name" value="Single_hybrid_motif"/>
</dbReference>
<organism evidence="7 8">
    <name type="scientific">Xylanibacter ruminicola</name>
    <name type="common">Prevotella ruminicola</name>
    <dbReference type="NCBI Taxonomy" id="839"/>
    <lineage>
        <taxon>Bacteria</taxon>
        <taxon>Pseudomonadati</taxon>
        <taxon>Bacteroidota</taxon>
        <taxon>Bacteroidia</taxon>
        <taxon>Bacteroidales</taxon>
        <taxon>Prevotellaceae</taxon>
        <taxon>Xylanibacter</taxon>
    </lineage>
</organism>
<evidence type="ECO:0000313" key="8">
    <source>
        <dbReference type="Proteomes" id="UP000236735"/>
    </source>
</evidence>
<keyword evidence="4 6" id="KW-0472">Membrane</keyword>
<sequence>MAKSKKESVIRSEEVQDILSAPPHKLLSIGSSVIGGILLVLFIACFIFKYPDTISCAVTITKTEPPVWVVAKMSGRLQELYAKDGQHVKADDIIAVIENPANTQDVLTLDSLLSSTSWENEDCIGICLDNAHLGSIQSVYTTLAKAITDYNNFVNNNLYDQRIAAEEAQLRPYSDYLTSVSKQVDYSQRINTLSKGNYQREKILHDKGLTSVSDLESTEQGLLNSSMSTEQMRSSLANAKIQVAQIRNTISELKMQKEQEKRQLETALQSAWESTRTAIQEWKQAYLLQSPITGVVSYNNLWKTNQNITAGDKAFSVVSTHEKTTIGKAKIPVAGSGKVKPGQRINIQLDGYPYLEYGFLTGKVVSVASMPDEDIYTATFEVKSGEVTSYGKHIRKSGDLTGTGEIITEDLSVAVRLIGPLRYLFYRNVLDD</sequence>
<keyword evidence="5" id="KW-0175">Coiled coil</keyword>
<evidence type="ECO:0000313" key="7">
    <source>
        <dbReference type="EMBL" id="SEF56965.1"/>
    </source>
</evidence>
<dbReference type="InterPro" id="IPR050739">
    <property type="entry name" value="MFP"/>
</dbReference>
<dbReference type="SUPFAM" id="SSF51230">
    <property type="entry name" value="Single hybrid motif"/>
    <property type="match status" value="1"/>
</dbReference>
<dbReference type="PANTHER" id="PTHR30386:SF26">
    <property type="entry name" value="TRANSPORT PROTEIN COMB"/>
    <property type="match status" value="1"/>
</dbReference>
<evidence type="ECO:0000256" key="1">
    <source>
        <dbReference type="ARBA" id="ARBA00004167"/>
    </source>
</evidence>
<proteinExistence type="predicted"/>
<evidence type="ECO:0000256" key="3">
    <source>
        <dbReference type="ARBA" id="ARBA00022989"/>
    </source>
</evidence>
<dbReference type="GO" id="GO:0016020">
    <property type="term" value="C:membrane"/>
    <property type="evidence" value="ECO:0007669"/>
    <property type="project" value="UniProtKB-SubCell"/>
</dbReference>
<dbReference type="Gene3D" id="2.40.50.100">
    <property type="match status" value="1"/>
</dbReference>
<accession>A0A1H5T2H0</accession>
<evidence type="ECO:0000256" key="4">
    <source>
        <dbReference type="ARBA" id="ARBA00023136"/>
    </source>
</evidence>
<dbReference type="RefSeq" id="WP_103915234.1">
    <property type="nucleotide sequence ID" value="NZ_FNUV01000002.1"/>
</dbReference>
<dbReference type="Proteomes" id="UP000236735">
    <property type="component" value="Unassembled WGS sequence"/>
</dbReference>
<dbReference type="EMBL" id="FNUV01000002">
    <property type="protein sequence ID" value="SEF56965.1"/>
    <property type="molecule type" value="Genomic_DNA"/>
</dbReference>
<feature type="transmembrane region" description="Helical" evidence="6">
    <location>
        <begin position="26"/>
        <end position="50"/>
    </location>
</feature>
<comment type="subcellular location">
    <subcellularLocation>
        <location evidence="1">Membrane</location>
        <topology evidence="1">Single-pass membrane protein</topology>
    </subcellularLocation>
</comment>
<dbReference type="AlphaFoldDB" id="A0A1H5T2H0"/>
<evidence type="ECO:0000256" key="5">
    <source>
        <dbReference type="SAM" id="Coils"/>
    </source>
</evidence>
<protein>
    <submittedName>
        <fullName evidence="7">HlyD family secretion protein</fullName>
    </submittedName>
</protein>
<dbReference type="PANTHER" id="PTHR30386">
    <property type="entry name" value="MEMBRANE FUSION SUBUNIT OF EMRAB-TOLC MULTIDRUG EFFLUX PUMP"/>
    <property type="match status" value="1"/>
</dbReference>
<gene>
    <name evidence="7" type="ORF">SAMN05216354_0831</name>
</gene>
<evidence type="ECO:0000256" key="2">
    <source>
        <dbReference type="ARBA" id="ARBA00022692"/>
    </source>
</evidence>
<keyword evidence="3 6" id="KW-1133">Transmembrane helix</keyword>
<feature type="coiled-coil region" evidence="5">
    <location>
        <begin position="236"/>
        <end position="270"/>
    </location>
</feature>
<name>A0A1H5T2H0_XYLRU</name>
<evidence type="ECO:0000256" key="6">
    <source>
        <dbReference type="SAM" id="Phobius"/>
    </source>
</evidence>
<keyword evidence="2 6" id="KW-0812">Transmembrane</keyword>
<reference evidence="7 8" key="1">
    <citation type="submission" date="2016-10" db="EMBL/GenBank/DDBJ databases">
        <authorList>
            <person name="de Groot N.N."/>
        </authorList>
    </citation>
    <scope>NUCLEOTIDE SEQUENCE [LARGE SCALE GENOMIC DNA]</scope>
    <source>
        <strain evidence="7 8">AR32</strain>
    </source>
</reference>